<feature type="compositionally biased region" description="Polar residues" evidence="2">
    <location>
        <begin position="44"/>
        <end position="59"/>
    </location>
</feature>
<dbReference type="SMART" id="SM00355">
    <property type="entry name" value="ZnF_C2H2"/>
    <property type="match status" value="4"/>
</dbReference>
<feature type="region of interest" description="Disordered" evidence="2">
    <location>
        <begin position="200"/>
        <end position="234"/>
    </location>
</feature>
<evidence type="ECO:0000256" key="2">
    <source>
        <dbReference type="SAM" id="MobiDB-lite"/>
    </source>
</evidence>
<protein>
    <submittedName>
        <fullName evidence="4">ZN524 protein</fullName>
    </submittedName>
</protein>
<feature type="non-terminal residue" evidence="4">
    <location>
        <position position="1"/>
    </location>
</feature>
<keyword evidence="1" id="KW-0862">Zinc</keyword>
<dbReference type="EMBL" id="JAAWVQ010047909">
    <property type="protein sequence ID" value="MBN3275099.1"/>
    <property type="molecule type" value="Genomic_DNA"/>
</dbReference>
<dbReference type="InterPro" id="IPR013087">
    <property type="entry name" value="Znf_C2H2_type"/>
</dbReference>
<feature type="region of interest" description="Disordered" evidence="2">
    <location>
        <begin position="445"/>
        <end position="487"/>
    </location>
</feature>
<feature type="region of interest" description="Disordered" evidence="2">
    <location>
        <begin position="282"/>
        <end position="335"/>
    </location>
</feature>
<accession>A0ABS2XLP1</accession>
<feature type="region of interest" description="Disordered" evidence="2">
    <location>
        <begin position="44"/>
        <end position="91"/>
    </location>
</feature>
<organism evidence="4 5">
    <name type="scientific">Polyodon spathula</name>
    <name type="common">North American paddlefish</name>
    <name type="synonym">Squalus spathula</name>
    <dbReference type="NCBI Taxonomy" id="7913"/>
    <lineage>
        <taxon>Eukaryota</taxon>
        <taxon>Metazoa</taxon>
        <taxon>Chordata</taxon>
        <taxon>Craniata</taxon>
        <taxon>Vertebrata</taxon>
        <taxon>Euteleostomi</taxon>
        <taxon>Actinopterygii</taxon>
        <taxon>Chondrostei</taxon>
        <taxon>Acipenseriformes</taxon>
        <taxon>Polyodontidae</taxon>
        <taxon>Polyodon</taxon>
    </lineage>
</organism>
<keyword evidence="1" id="KW-0479">Metal-binding</keyword>
<feature type="compositionally biased region" description="Acidic residues" evidence="2">
    <location>
        <begin position="478"/>
        <end position="487"/>
    </location>
</feature>
<evidence type="ECO:0000313" key="5">
    <source>
        <dbReference type="Proteomes" id="UP001166093"/>
    </source>
</evidence>
<dbReference type="Proteomes" id="UP001166093">
    <property type="component" value="Unassembled WGS sequence"/>
</dbReference>
<keyword evidence="5" id="KW-1185">Reference proteome</keyword>
<dbReference type="PROSITE" id="PS50157">
    <property type="entry name" value="ZINC_FINGER_C2H2_2"/>
    <property type="match status" value="4"/>
</dbReference>
<feature type="compositionally biased region" description="Polar residues" evidence="2">
    <location>
        <begin position="211"/>
        <end position="220"/>
    </location>
</feature>
<dbReference type="SUPFAM" id="SSF57667">
    <property type="entry name" value="beta-beta-alpha zinc fingers"/>
    <property type="match status" value="2"/>
</dbReference>
<dbReference type="Pfam" id="PF00096">
    <property type="entry name" value="zf-C2H2"/>
    <property type="match status" value="2"/>
</dbReference>
<dbReference type="InterPro" id="IPR050331">
    <property type="entry name" value="Zinc_finger"/>
</dbReference>
<dbReference type="Gene3D" id="3.30.160.60">
    <property type="entry name" value="Classic Zinc Finger"/>
    <property type="match status" value="4"/>
</dbReference>
<evidence type="ECO:0000259" key="3">
    <source>
        <dbReference type="PROSITE" id="PS50157"/>
    </source>
</evidence>
<feature type="domain" description="C2H2-type" evidence="3">
    <location>
        <begin position="372"/>
        <end position="399"/>
    </location>
</feature>
<dbReference type="PROSITE" id="PS00028">
    <property type="entry name" value="ZINC_FINGER_C2H2_1"/>
    <property type="match status" value="4"/>
</dbReference>
<evidence type="ECO:0000313" key="4">
    <source>
        <dbReference type="EMBL" id="MBN3275099.1"/>
    </source>
</evidence>
<feature type="domain" description="C2H2-type" evidence="3">
    <location>
        <begin position="400"/>
        <end position="427"/>
    </location>
</feature>
<feature type="domain" description="C2H2-type" evidence="3">
    <location>
        <begin position="428"/>
        <end position="456"/>
    </location>
</feature>
<gene>
    <name evidence="4" type="primary">Znf524_1</name>
    <name evidence="4" type="ORF">GTO93_0020101</name>
</gene>
<dbReference type="PANTHER" id="PTHR16515:SF60">
    <property type="entry name" value="ZINC FINGER PROTEIN 436"/>
    <property type="match status" value="1"/>
</dbReference>
<feature type="non-terminal residue" evidence="4">
    <location>
        <position position="487"/>
    </location>
</feature>
<feature type="region of interest" description="Disordered" evidence="2">
    <location>
        <begin position="1"/>
        <end position="24"/>
    </location>
</feature>
<keyword evidence="1" id="KW-0863">Zinc-finger</keyword>
<dbReference type="PANTHER" id="PTHR16515">
    <property type="entry name" value="PR DOMAIN ZINC FINGER PROTEIN"/>
    <property type="match status" value="1"/>
</dbReference>
<reference evidence="4" key="1">
    <citation type="journal article" date="2021" name="Cell">
        <title>Tracing the genetic footprints of vertebrate landing in non-teleost ray-finned fishes.</title>
        <authorList>
            <person name="Bi X."/>
            <person name="Wang K."/>
            <person name="Yang L."/>
            <person name="Pan H."/>
            <person name="Jiang H."/>
            <person name="Wei Q."/>
            <person name="Fang M."/>
            <person name="Yu H."/>
            <person name="Zhu C."/>
            <person name="Cai Y."/>
            <person name="He Y."/>
            <person name="Gan X."/>
            <person name="Zeng H."/>
            <person name="Yu D."/>
            <person name="Zhu Y."/>
            <person name="Jiang H."/>
            <person name="Qiu Q."/>
            <person name="Yang H."/>
            <person name="Zhang Y.E."/>
            <person name="Wang W."/>
            <person name="Zhu M."/>
            <person name="He S."/>
            <person name="Zhang G."/>
        </authorList>
    </citation>
    <scope>NUCLEOTIDE SEQUENCE</scope>
    <source>
        <strain evidence="4">Pddl_001</strain>
    </source>
</reference>
<comment type="caution">
    <text evidence="4">The sequence shown here is derived from an EMBL/GenBank/DDBJ whole genome shotgun (WGS) entry which is preliminary data.</text>
</comment>
<feature type="compositionally biased region" description="Polar residues" evidence="2">
    <location>
        <begin position="1"/>
        <end position="11"/>
    </location>
</feature>
<evidence type="ECO:0000256" key="1">
    <source>
        <dbReference type="PROSITE-ProRule" id="PRU00042"/>
    </source>
</evidence>
<proteinExistence type="predicted"/>
<sequence length="487" mass="52979">MDINSSASAKNTRSDLGTRTKQRIPGSSMEFYFSECCDRNAATESDFSEFSNPDSQPIDLSTKKRSPKLGRPRSPLCSTAHPSAPQAAPTRGPLCLRLTLEKREGISTAPPAVQEEVLQARSKRIDSLILNNSSVSCANSSNGLRIVKLYKAERKDVGVERDNQSLCIARWLKTEDQEVEISEGLGGKGGVAGCIKNEREEEGGGEGQAGRNPSSDSDASCESGVRGPGGGGGLLLIDDKGIPYTVTLAGERVSDSEVPDHSSNSTKLTKHAARTPLIRGKSTVKRDGSGIPTDGGTSRAPKLPKTLITEPSTPPVKQEPAPVSQTATGRTLSPEPQIPPRRVLYCEVCFRAFFYLSDLERHSITHSESKPHACAQCGKRFKRSSHLERHKHIHTGQRNFACALCGKRFREAGELLRHQRVHTGEKPYQCEGCRMRFAERNTLRRHTKRKHAREGLYTQGAGAADNKDWYSSSGLGEEGGEEGEMGS</sequence>
<feature type="region of interest" description="Disordered" evidence="2">
    <location>
        <begin position="253"/>
        <end position="272"/>
    </location>
</feature>
<dbReference type="InterPro" id="IPR036236">
    <property type="entry name" value="Znf_C2H2_sf"/>
</dbReference>
<name>A0ABS2XLP1_POLSP</name>
<feature type="domain" description="C2H2-type" evidence="3">
    <location>
        <begin position="344"/>
        <end position="371"/>
    </location>
</feature>